<dbReference type="InterPro" id="IPR006594">
    <property type="entry name" value="LisH"/>
</dbReference>
<feature type="compositionally biased region" description="Basic and acidic residues" evidence="1">
    <location>
        <begin position="13"/>
        <end position="33"/>
    </location>
</feature>
<sequence length="1111" mass="124390">MTYHPRQQTKSKSKSETCIKQTRSDKHSVNNQEHEANEIALSSQLKYLACLSEDEFEKGFRQWMDQEGIAREMHAQLRTDLINSFNKSSLGRLLSKTAAAMKMNGSPHRLLLSPLAMALHTLVAEFLHVQNCHYTLSVYCSEMPYRHTLPDFEGHSDFRFTCEELKDILIAVLGEENHVELKKTVEYLYLDTQHQKNSLLLSLVKSLVDSHSARNYNIERNHASTMTSQESVQLCILNQNTSAMVGNSKSNLNIDTCQSYRADKKDIPTGNSGRDVFVGPRLSESLHNVEKLLSQLIKQMLRLSQSCAPPVEIVSQTAFQSLLRQELDERERLQKLGKTLNPEDLVTQLPFNKQATTCPASSRGEQEQDPAIAEVVETSAGVIKLPAQVASVPKMPQLHPEQISSLARVHQGMDRLQKICRQPQACMYVSIERMETLMSELCASVQLLSNALNLTIEQEHGVGLHKGFQAGYREGFSHGHFMGVQEGRQKSVQKSETLKKETSCQTDNEANIGIGTQTTHSNTDNKAIGKDIGSFRKMRESAVQASPPEKTYEQWIQEMLNSVSGQIFLERVELSLNKALELQKKRLDELFNVKLRHHSEMLRLSRRQNSWRTLCRRVERDTQSSTEAKNLVHKIYRLLHHYESHHRILAEKIHESELAAEQAARIIPIWNEAETGVASGCAGNTHSLPGVGGMSIPTETKLPEANPLLPLTNQPRFSGYAATNIAMGLRYPYQLLAVTTPELMTSKAPVIHVSSTGVEPPITLTKCNPVVPSTNSKAKVDSATNVKASFPADLLDTPVLPLAPSFDEALLSAKNRMLSLERESDLLEQSFVNHFERTCSNKPMSSSSHSSGHHIRVSCRRERQQIHRTLDSFRDWHRRLHLEDQIEDLKDNQPVAPAAEPSLSITSPTCLAEKEPDSYQFTNAIAVARRKLFSDMTSPYLAQPQSLSGGSTRLLRNWRHSNKLSIRSELTPTEIDAFSGRLLVPPEVAITASNRNGEINHVINRTQIALDYSWDSSSSSTAASSNSSLINIPQGSNPSRRLQRSMAKMHQLFEGSIKPAKRPVSAPPSGTFNVVESDTTRPQTAPTMTPVSSSSSPEILYSQEFWKRIHL</sequence>
<dbReference type="EMBL" id="CH964291">
    <property type="protein sequence ID" value="EDW86189.2"/>
    <property type="molecule type" value="Genomic_DNA"/>
</dbReference>
<feature type="region of interest" description="Disordered" evidence="1">
    <location>
        <begin position="1"/>
        <end position="33"/>
    </location>
</feature>
<evidence type="ECO:0000256" key="1">
    <source>
        <dbReference type="SAM" id="MobiDB-lite"/>
    </source>
</evidence>
<dbReference type="eggNOG" id="ENOG502SE10">
    <property type="taxonomic scope" value="Eukaryota"/>
</dbReference>
<dbReference type="HOGENOM" id="CLU_255012_0_0_1"/>
<accession>B4NPW4</accession>
<dbReference type="InParanoid" id="B4NPW4"/>
<feature type="compositionally biased region" description="Polar residues" evidence="1">
    <location>
        <begin position="1074"/>
        <end position="1091"/>
    </location>
</feature>
<dbReference type="Proteomes" id="UP000007798">
    <property type="component" value="Unassembled WGS sequence"/>
</dbReference>
<keyword evidence="3" id="KW-1185">Reference proteome</keyword>
<name>B4NPW4_DROWI</name>
<dbReference type="STRING" id="7260.B4NPW4"/>
<organism evidence="2 3">
    <name type="scientific">Drosophila willistoni</name>
    <name type="common">Fruit fly</name>
    <dbReference type="NCBI Taxonomy" id="7260"/>
    <lineage>
        <taxon>Eukaryota</taxon>
        <taxon>Metazoa</taxon>
        <taxon>Ecdysozoa</taxon>
        <taxon>Arthropoda</taxon>
        <taxon>Hexapoda</taxon>
        <taxon>Insecta</taxon>
        <taxon>Pterygota</taxon>
        <taxon>Neoptera</taxon>
        <taxon>Endopterygota</taxon>
        <taxon>Diptera</taxon>
        <taxon>Brachycera</taxon>
        <taxon>Muscomorpha</taxon>
        <taxon>Ephydroidea</taxon>
        <taxon>Drosophilidae</taxon>
        <taxon>Drosophila</taxon>
        <taxon>Sophophora</taxon>
    </lineage>
</organism>
<protein>
    <submittedName>
        <fullName evidence="2">Uncharacterized protein</fullName>
    </submittedName>
</protein>
<gene>
    <name evidence="2" type="primary">Dwil\GK16707</name>
    <name evidence="2" type="ORF">Dwil_GK16707</name>
</gene>
<feature type="region of interest" description="Disordered" evidence="1">
    <location>
        <begin position="1074"/>
        <end position="1096"/>
    </location>
</feature>
<dbReference type="FunCoup" id="B4NPW4">
    <property type="interactions" value="54"/>
</dbReference>
<dbReference type="Pfam" id="PF16045">
    <property type="entry name" value="LisH_2"/>
    <property type="match status" value="1"/>
</dbReference>
<dbReference type="AlphaFoldDB" id="B4NPW4"/>
<dbReference type="OrthoDB" id="206339at2759"/>
<evidence type="ECO:0000313" key="3">
    <source>
        <dbReference type="Proteomes" id="UP000007798"/>
    </source>
</evidence>
<reference evidence="2 3" key="1">
    <citation type="journal article" date="2007" name="Nature">
        <title>Evolution of genes and genomes on the Drosophila phylogeny.</title>
        <authorList>
            <consortium name="Drosophila 12 Genomes Consortium"/>
            <person name="Clark A.G."/>
            <person name="Eisen M.B."/>
            <person name="Smith D.R."/>
            <person name="Bergman C.M."/>
            <person name="Oliver B."/>
            <person name="Markow T.A."/>
            <person name="Kaufman T.C."/>
            <person name="Kellis M."/>
            <person name="Gelbart W."/>
            <person name="Iyer V.N."/>
            <person name="Pollard D.A."/>
            <person name="Sackton T.B."/>
            <person name="Larracuente A.M."/>
            <person name="Singh N.D."/>
            <person name="Abad J.P."/>
            <person name="Abt D.N."/>
            <person name="Adryan B."/>
            <person name="Aguade M."/>
            <person name="Akashi H."/>
            <person name="Anderson W.W."/>
            <person name="Aquadro C.F."/>
            <person name="Ardell D.H."/>
            <person name="Arguello R."/>
            <person name="Artieri C.G."/>
            <person name="Barbash D.A."/>
            <person name="Barker D."/>
            <person name="Barsanti P."/>
            <person name="Batterham P."/>
            <person name="Batzoglou S."/>
            <person name="Begun D."/>
            <person name="Bhutkar A."/>
            <person name="Blanco E."/>
            <person name="Bosak S.A."/>
            <person name="Bradley R.K."/>
            <person name="Brand A.D."/>
            <person name="Brent M.R."/>
            <person name="Brooks A.N."/>
            <person name="Brown R.H."/>
            <person name="Butlin R.K."/>
            <person name="Caggese C."/>
            <person name="Calvi B.R."/>
            <person name="Bernardo de Carvalho A."/>
            <person name="Caspi A."/>
            <person name="Castrezana S."/>
            <person name="Celniker S.E."/>
            <person name="Chang J.L."/>
            <person name="Chapple C."/>
            <person name="Chatterji S."/>
            <person name="Chinwalla A."/>
            <person name="Civetta A."/>
            <person name="Clifton S.W."/>
            <person name="Comeron J.M."/>
            <person name="Costello J.C."/>
            <person name="Coyne J.A."/>
            <person name="Daub J."/>
            <person name="David R.G."/>
            <person name="Delcher A.L."/>
            <person name="Delehaunty K."/>
            <person name="Do C.B."/>
            <person name="Ebling H."/>
            <person name="Edwards K."/>
            <person name="Eickbush T."/>
            <person name="Evans J.D."/>
            <person name="Filipski A."/>
            <person name="Findeiss S."/>
            <person name="Freyhult E."/>
            <person name="Fulton L."/>
            <person name="Fulton R."/>
            <person name="Garcia A.C."/>
            <person name="Gardiner A."/>
            <person name="Garfield D.A."/>
            <person name="Garvin B.E."/>
            <person name="Gibson G."/>
            <person name="Gilbert D."/>
            <person name="Gnerre S."/>
            <person name="Godfrey J."/>
            <person name="Good R."/>
            <person name="Gotea V."/>
            <person name="Gravely B."/>
            <person name="Greenberg A.J."/>
            <person name="Griffiths-Jones S."/>
            <person name="Gross S."/>
            <person name="Guigo R."/>
            <person name="Gustafson E.A."/>
            <person name="Haerty W."/>
            <person name="Hahn M.W."/>
            <person name="Halligan D.L."/>
            <person name="Halpern A.L."/>
            <person name="Halter G.M."/>
            <person name="Han M.V."/>
            <person name="Heger A."/>
            <person name="Hillier L."/>
            <person name="Hinrichs A.S."/>
            <person name="Holmes I."/>
            <person name="Hoskins R.A."/>
            <person name="Hubisz M.J."/>
            <person name="Hultmark D."/>
            <person name="Huntley M.A."/>
            <person name="Jaffe D.B."/>
            <person name="Jagadeeshan S."/>
            <person name="Jeck W.R."/>
            <person name="Johnson J."/>
            <person name="Jones C.D."/>
            <person name="Jordan W.C."/>
            <person name="Karpen G.H."/>
            <person name="Kataoka E."/>
            <person name="Keightley P.D."/>
            <person name="Kheradpour P."/>
            <person name="Kirkness E.F."/>
            <person name="Koerich L.B."/>
            <person name="Kristiansen K."/>
            <person name="Kudrna D."/>
            <person name="Kulathinal R.J."/>
            <person name="Kumar S."/>
            <person name="Kwok R."/>
            <person name="Lander E."/>
            <person name="Langley C.H."/>
            <person name="Lapoint R."/>
            <person name="Lazzaro B.P."/>
            <person name="Lee S.J."/>
            <person name="Levesque L."/>
            <person name="Li R."/>
            <person name="Lin C.F."/>
            <person name="Lin M.F."/>
            <person name="Lindblad-Toh K."/>
            <person name="Llopart A."/>
            <person name="Long M."/>
            <person name="Low L."/>
            <person name="Lozovsky E."/>
            <person name="Lu J."/>
            <person name="Luo M."/>
            <person name="Machado C.A."/>
            <person name="Makalowski W."/>
            <person name="Marzo M."/>
            <person name="Matsuda M."/>
            <person name="Matzkin L."/>
            <person name="McAllister B."/>
            <person name="McBride C.S."/>
            <person name="McKernan B."/>
            <person name="McKernan K."/>
            <person name="Mendez-Lago M."/>
            <person name="Minx P."/>
            <person name="Mollenhauer M.U."/>
            <person name="Montooth K."/>
            <person name="Mount S.M."/>
            <person name="Mu X."/>
            <person name="Myers E."/>
            <person name="Negre B."/>
            <person name="Newfeld S."/>
            <person name="Nielsen R."/>
            <person name="Noor M.A."/>
            <person name="O'Grady P."/>
            <person name="Pachter L."/>
            <person name="Papaceit M."/>
            <person name="Parisi M.J."/>
            <person name="Parisi M."/>
            <person name="Parts L."/>
            <person name="Pedersen J.S."/>
            <person name="Pesole G."/>
            <person name="Phillippy A.M."/>
            <person name="Ponting C.P."/>
            <person name="Pop M."/>
            <person name="Porcelli D."/>
            <person name="Powell J.R."/>
            <person name="Prohaska S."/>
            <person name="Pruitt K."/>
            <person name="Puig M."/>
            <person name="Quesneville H."/>
            <person name="Ram K.R."/>
            <person name="Rand D."/>
            <person name="Rasmussen M.D."/>
            <person name="Reed L.K."/>
            <person name="Reenan R."/>
            <person name="Reily A."/>
            <person name="Remington K.A."/>
            <person name="Rieger T.T."/>
            <person name="Ritchie M.G."/>
            <person name="Robin C."/>
            <person name="Rogers Y.H."/>
            <person name="Rohde C."/>
            <person name="Rozas J."/>
            <person name="Rubenfield M.J."/>
            <person name="Ruiz A."/>
            <person name="Russo S."/>
            <person name="Salzberg S.L."/>
            <person name="Sanchez-Gracia A."/>
            <person name="Saranga D.J."/>
            <person name="Sato H."/>
            <person name="Schaeffer S.W."/>
            <person name="Schatz M.C."/>
            <person name="Schlenke T."/>
            <person name="Schwartz R."/>
            <person name="Segarra C."/>
            <person name="Singh R.S."/>
            <person name="Sirot L."/>
            <person name="Sirota M."/>
            <person name="Sisneros N.B."/>
            <person name="Smith C.D."/>
            <person name="Smith T.F."/>
            <person name="Spieth J."/>
            <person name="Stage D.E."/>
            <person name="Stark A."/>
            <person name="Stephan W."/>
            <person name="Strausberg R.L."/>
            <person name="Strempel S."/>
            <person name="Sturgill D."/>
            <person name="Sutton G."/>
            <person name="Sutton G.G."/>
            <person name="Tao W."/>
            <person name="Teichmann S."/>
            <person name="Tobari Y.N."/>
            <person name="Tomimura Y."/>
            <person name="Tsolas J.M."/>
            <person name="Valente V.L."/>
            <person name="Venter E."/>
            <person name="Venter J.C."/>
            <person name="Vicario S."/>
            <person name="Vieira F.G."/>
            <person name="Vilella A.J."/>
            <person name="Villasante A."/>
            <person name="Walenz B."/>
            <person name="Wang J."/>
            <person name="Wasserman M."/>
            <person name="Watts T."/>
            <person name="Wilson D."/>
            <person name="Wilson R.K."/>
            <person name="Wing R.A."/>
            <person name="Wolfner M.F."/>
            <person name="Wong A."/>
            <person name="Wong G.K."/>
            <person name="Wu C.I."/>
            <person name="Wu G."/>
            <person name="Yamamoto D."/>
            <person name="Yang H.P."/>
            <person name="Yang S.P."/>
            <person name="Yorke J.A."/>
            <person name="Yoshida K."/>
            <person name="Zdobnov E."/>
            <person name="Zhang P."/>
            <person name="Zhang Y."/>
            <person name="Zimin A.V."/>
            <person name="Baldwin J."/>
            <person name="Abdouelleil A."/>
            <person name="Abdulkadir J."/>
            <person name="Abebe A."/>
            <person name="Abera B."/>
            <person name="Abreu J."/>
            <person name="Acer S.C."/>
            <person name="Aftuck L."/>
            <person name="Alexander A."/>
            <person name="An P."/>
            <person name="Anderson E."/>
            <person name="Anderson S."/>
            <person name="Arachi H."/>
            <person name="Azer M."/>
            <person name="Bachantsang P."/>
            <person name="Barry A."/>
            <person name="Bayul T."/>
            <person name="Berlin A."/>
            <person name="Bessette D."/>
            <person name="Bloom T."/>
            <person name="Blye J."/>
            <person name="Boguslavskiy L."/>
            <person name="Bonnet C."/>
            <person name="Boukhgalter B."/>
            <person name="Bourzgui I."/>
            <person name="Brown A."/>
            <person name="Cahill P."/>
            <person name="Channer S."/>
            <person name="Cheshatsang Y."/>
            <person name="Chuda L."/>
            <person name="Citroen M."/>
            <person name="Collymore A."/>
            <person name="Cooke P."/>
            <person name="Costello M."/>
            <person name="D'Aco K."/>
            <person name="Daza R."/>
            <person name="De Haan G."/>
            <person name="DeGray S."/>
            <person name="DeMaso C."/>
            <person name="Dhargay N."/>
            <person name="Dooley K."/>
            <person name="Dooley E."/>
            <person name="Doricent M."/>
            <person name="Dorje P."/>
            <person name="Dorjee K."/>
            <person name="Dupes A."/>
            <person name="Elong R."/>
            <person name="Falk J."/>
            <person name="Farina A."/>
            <person name="Faro S."/>
            <person name="Ferguson D."/>
            <person name="Fisher S."/>
            <person name="Foley C.D."/>
            <person name="Franke A."/>
            <person name="Friedrich D."/>
            <person name="Gadbois L."/>
            <person name="Gearin G."/>
            <person name="Gearin C.R."/>
            <person name="Giannoukos G."/>
            <person name="Goode T."/>
            <person name="Graham J."/>
            <person name="Grandbois E."/>
            <person name="Grewal S."/>
            <person name="Gyaltsen K."/>
            <person name="Hafez N."/>
            <person name="Hagos B."/>
            <person name="Hall J."/>
            <person name="Henson C."/>
            <person name="Hollinger A."/>
            <person name="Honan T."/>
            <person name="Huard M.D."/>
            <person name="Hughes L."/>
            <person name="Hurhula B."/>
            <person name="Husby M.E."/>
            <person name="Kamat A."/>
            <person name="Kanga B."/>
            <person name="Kashin S."/>
            <person name="Khazanovich D."/>
            <person name="Kisner P."/>
            <person name="Lance K."/>
            <person name="Lara M."/>
            <person name="Lee W."/>
            <person name="Lennon N."/>
            <person name="Letendre F."/>
            <person name="LeVine R."/>
            <person name="Lipovsky A."/>
            <person name="Liu X."/>
            <person name="Liu J."/>
            <person name="Liu S."/>
            <person name="Lokyitsang T."/>
            <person name="Lokyitsang Y."/>
            <person name="Lubonja R."/>
            <person name="Lui A."/>
            <person name="MacDonald P."/>
            <person name="Magnisalis V."/>
            <person name="Maru K."/>
            <person name="Matthews C."/>
            <person name="McCusker W."/>
            <person name="McDonough S."/>
            <person name="Mehta T."/>
            <person name="Meldrim J."/>
            <person name="Meneus L."/>
            <person name="Mihai O."/>
            <person name="Mihalev A."/>
            <person name="Mihova T."/>
            <person name="Mittelman R."/>
            <person name="Mlenga V."/>
            <person name="Montmayeur A."/>
            <person name="Mulrain L."/>
            <person name="Navidi A."/>
            <person name="Naylor J."/>
            <person name="Negash T."/>
            <person name="Nguyen T."/>
            <person name="Nguyen N."/>
            <person name="Nicol R."/>
            <person name="Norbu C."/>
            <person name="Norbu N."/>
            <person name="Novod N."/>
            <person name="O'Neill B."/>
            <person name="Osman S."/>
            <person name="Markiewicz E."/>
            <person name="Oyono O.L."/>
            <person name="Patti C."/>
            <person name="Phunkhang P."/>
            <person name="Pierre F."/>
            <person name="Priest M."/>
            <person name="Raghuraman S."/>
            <person name="Rege F."/>
            <person name="Reyes R."/>
            <person name="Rise C."/>
            <person name="Rogov P."/>
            <person name="Ross K."/>
            <person name="Ryan E."/>
            <person name="Settipalli S."/>
            <person name="Shea T."/>
            <person name="Sherpa N."/>
            <person name="Shi L."/>
            <person name="Shih D."/>
            <person name="Sparrow T."/>
            <person name="Spaulding J."/>
            <person name="Stalker J."/>
            <person name="Stange-Thomann N."/>
            <person name="Stavropoulos S."/>
            <person name="Stone C."/>
            <person name="Strader C."/>
            <person name="Tesfaye S."/>
            <person name="Thomson T."/>
            <person name="Thoulutsang Y."/>
            <person name="Thoulutsang D."/>
            <person name="Topham K."/>
            <person name="Topping I."/>
            <person name="Tsamla T."/>
            <person name="Vassiliev H."/>
            <person name="Vo A."/>
            <person name="Wangchuk T."/>
            <person name="Wangdi T."/>
            <person name="Weiand M."/>
            <person name="Wilkinson J."/>
            <person name="Wilson A."/>
            <person name="Yadav S."/>
            <person name="Young G."/>
            <person name="Yu Q."/>
            <person name="Zembek L."/>
            <person name="Zhong D."/>
            <person name="Zimmer A."/>
            <person name="Zwirko Z."/>
            <person name="Jaffe D.B."/>
            <person name="Alvarez P."/>
            <person name="Brockman W."/>
            <person name="Butler J."/>
            <person name="Chin C."/>
            <person name="Gnerre S."/>
            <person name="Grabherr M."/>
            <person name="Kleber M."/>
            <person name="Mauceli E."/>
            <person name="MacCallum I."/>
        </authorList>
    </citation>
    <scope>NUCLEOTIDE SEQUENCE [LARGE SCALE GENOMIC DNA]</scope>
    <source>
        <strain evidence="3">Tucson 14030-0811.24</strain>
    </source>
</reference>
<evidence type="ECO:0000313" key="2">
    <source>
        <dbReference type="EMBL" id="EDW86189.2"/>
    </source>
</evidence>
<proteinExistence type="predicted"/>